<gene>
    <name evidence="2" type="ORF">IMZ08_18530</name>
</gene>
<dbReference type="PANTHER" id="PTHR37305:SF1">
    <property type="entry name" value="MEMBRANE PROTEIN"/>
    <property type="match status" value="1"/>
</dbReference>
<feature type="transmembrane region" description="Helical" evidence="1">
    <location>
        <begin position="289"/>
        <end position="311"/>
    </location>
</feature>
<feature type="transmembrane region" description="Helical" evidence="1">
    <location>
        <begin position="112"/>
        <end position="135"/>
    </location>
</feature>
<accession>A0ABR9QNF1</accession>
<feature type="transmembrane region" description="Helical" evidence="1">
    <location>
        <begin position="156"/>
        <end position="184"/>
    </location>
</feature>
<evidence type="ECO:0000256" key="1">
    <source>
        <dbReference type="SAM" id="Phobius"/>
    </source>
</evidence>
<dbReference type="EMBL" id="JADCLJ010000024">
    <property type="protein sequence ID" value="MBE4910038.1"/>
    <property type="molecule type" value="Genomic_DNA"/>
</dbReference>
<evidence type="ECO:0000313" key="3">
    <source>
        <dbReference type="Proteomes" id="UP001516662"/>
    </source>
</evidence>
<dbReference type="Proteomes" id="UP001516662">
    <property type="component" value="Unassembled WGS sequence"/>
</dbReference>
<feature type="transmembrane region" description="Helical" evidence="1">
    <location>
        <begin position="12"/>
        <end position="35"/>
    </location>
</feature>
<sequence>MGKLIINEWVKIFRRPGTYVMIGIVVLFILAFAGINKYEESKSAPINNPNWKQELETQIASDKQALSEMGKTNSNLKMFYEREIAIKEYQLEHDMAPQMESHVWSFVTNAQAAISFAGLFTIIIAAGIVASEFSWGTVKLLLIRPLSRSKILLSKYLTVGLFGLLLLSIIYILSTLVGLLLFGMPSSEVPHLAYVNGEVVERNIAFHLIGQYFLGSIDILMIGTMAFMISAVFRNSSLAIGISLFLMFMGGTATMLLASKFEWTKYILFANTNLTVYFDGVPPIEGMTLTFSIIILIIYFVVFHLLAFSVFSKRDVAA</sequence>
<protein>
    <submittedName>
        <fullName evidence="2">ABC transporter permease</fullName>
    </submittedName>
</protein>
<keyword evidence="3" id="KW-1185">Reference proteome</keyword>
<feature type="transmembrane region" description="Helical" evidence="1">
    <location>
        <begin position="204"/>
        <end position="226"/>
    </location>
</feature>
<dbReference type="Pfam" id="PF12679">
    <property type="entry name" value="ABC2_membrane_2"/>
    <property type="match status" value="1"/>
</dbReference>
<keyword evidence="1" id="KW-0812">Transmembrane</keyword>
<name>A0ABR9QNF1_9BACI</name>
<dbReference type="PANTHER" id="PTHR37305">
    <property type="entry name" value="INTEGRAL MEMBRANE PROTEIN-RELATED"/>
    <property type="match status" value="1"/>
</dbReference>
<keyword evidence="1" id="KW-1133">Transmembrane helix</keyword>
<comment type="caution">
    <text evidence="2">The sequence shown here is derived from an EMBL/GenBank/DDBJ whole genome shotgun (WGS) entry which is preliminary data.</text>
</comment>
<feature type="transmembrane region" description="Helical" evidence="1">
    <location>
        <begin position="238"/>
        <end position="258"/>
    </location>
</feature>
<keyword evidence="1" id="KW-0472">Membrane</keyword>
<reference evidence="2 3" key="1">
    <citation type="submission" date="2020-10" db="EMBL/GenBank/DDBJ databases">
        <title>Bacillus sp. HD4P25, an endophyte from a halophyte.</title>
        <authorList>
            <person name="Sun J.-Q."/>
        </authorList>
    </citation>
    <scope>NUCLEOTIDE SEQUENCE [LARGE SCALE GENOMIC DNA]</scope>
    <source>
        <strain evidence="2 3">YIM 93174</strain>
    </source>
</reference>
<organism evidence="2 3">
    <name type="scientific">Litchfieldia luteola</name>
    <dbReference type="NCBI Taxonomy" id="682179"/>
    <lineage>
        <taxon>Bacteria</taxon>
        <taxon>Bacillati</taxon>
        <taxon>Bacillota</taxon>
        <taxon>Bacilli</taxon>
        <taxon>Bacillales</taxon>
        <taxon>Bacillaceae</taxon>
        <taxon>Litchfieldia</taxon>
    </lineage>
</organism>
<dbReference type="RefSeq" id="WP_193539209.1">
    <property type="nucleotide sequence ID" value="NZ_JADCLJ010000024.1"/>
</dbReference>
<evidence type="ECO:0000313" key="2">
    <source>
        <dbReference type="EMBL" id="MBE4910038.1"/>
    </source>
</evidence>
<proteinExistence type="predicted"/>